<reference evidence="1 2" key="1">
    <citation type="journal article" date="2021" name="Front. Genet.">
        <title>Chromosome-Level Genome Assembly Reveals Significant Gene Expansion in the Toll and IMD Signaling Pathways of Dendrolimus kikuchii.</title>
        <authorList>
            <person name="Zhou J."/>
            <person name="Wu P."/>
            <person name="Xiong Z."/>
            <person name="Liu N."/>
            <person name="Zhao N."/>
            <person name="Ji M."/>
            <person name="Qiu Y."/>
            <person name="Yang B."/>
        </authorList>
    </citation>
    <scope>NUCLEOTIDE SEQUENCE [LARGE SCALE GENOMIC DNA]</scope>
    <source>
        <strain evidence="1">Ann1</strain>
    </source>
</reference>
<protein>
    <submittedName>
        <fullName evidence="1">Uncharacterized protein</fullName>
    </submittedName>
</protein>
<dbReference type="Proteomes" id="UP000824533">
    <property type="component" value="Linkage Group LG20"/>
</dbReference>
<name>A0ACC1CNT8_9NEOP</name>
<evidence type="ECO:0000313" key="1">
    <source>
        <dbReference type="EMBL" id="KAJ0173285.1"/>
    </source>
</evidence>
<organism evidence="1 2">
    <name type="scientific">Dendrolimus kikuchii</name>
    <dbReference type="NCBI Taxonomy" id="765133"/>
    <lineage>
        <taxon>Eukaryota</taxon>
        <taxon>Metazoa</taxon>
        <taxon>Ecdysozoa</taxon>
        <taxon>Arthropoda</taxon>
        <taxon>Hexapoda</taxon>
        <taxon>Insecta</taxon>
        <taxon>Pterygota</taxon>
        <taxon>Neoptera</taxon>
        <taxon>Endopterygota</taxon>
        <taxon>Lepidoptera</taxon>
        <taxon>Glossata</taxon>
        <taxon>Ditrysia</taxon>
        <taxon>Bombycoidea</taxon>
        <taxon>Lasiocampidae</taxon>
        <taxon>Dendrolimus</taxon>
    </lineage>
</organism>
<sequence length="1701" mass="193044">MPVTSSTRDLKFLGHKYDKDNDGQISYVELKAIIESREYDHDLPDNVVDKIMSVADSDNSGYLDFTEFVAMMQNPDFKAVFGHFVARYVHSIIPHRGPVDATDGTYEEQYSCWPPAVCMILISLVEIIFFVYDAALGNTQANGPIAQIFIYNPHKRHEAWRFITYMLVHVGVVHLLVNLLVQLFLGVPLEMVHRWWRVTLVYLAGVAAGSLATSLTDPKVYLAGASGGVYALIAAHIATIIMNWSEMEFAIIQLLVFLLLAAVDIGTAVYDRYARHMDQNIGYVAHLAGAIAGLLVGIGVLRNLEKRKWEKRLWWAAVVLYFTLMIGGVLANIFWTSSFYIRECTLRSVEDDESFLSTHHYDKYDELLKLSSDLEKAYPDLVKSYSIGKSVENRKLLVLQITENVKNEHLDRPAFKFVANMHGDESVGRQLVIYLAQYLLSNYGKDDRVTKLVNSTDIHLMPSMNPDGFEASEEGNCESLPGSVGRNNAKGVDLNRDFPDQYDRHKSTDDDYLYGNRQPETAAIIKWLLSKQFVLSGNLHGGAIVASYPYDDLLGKDCCEENRTPDDSLFKHLATVYASGHPDMHRGDICPPENFTEGITNGAFWYSVQGGMQDFNYLHSNCFEVTFELSCCKYPRAADLPSFWRMNKEPMLSFMEQIHIGLQGVVVDGEDKPIKDAKIVVHGIDHVVKTTATGNYWRMLLPGEYNITVSAAGYKPSDPQTVKIPSGQSSPISANFTLHRRSRSITDDFIHHDFVKMEQFLKDLNEMYPNMTRLYSIGNSVEGRSLYVLEVTRDPGVHKPGKPEFKYVANMHGNEVVGREMLLLLVKYLCQQYTSGDERIQKMLNSTRIHIMPSMNPDGYEKSVIGDYDSTNGRANYNKVDLNRNFPDQFGSNEENSVQEPETAAVMNWSLSIPFVLSANLHGGALVANYPFDANPEMKSGKDFLTPDNELFVHLAHVYSDNHLKMHLGQPCKKYSSEKFREGIVNGAHWYVLTGGMQDWNYLSTSDMELTLELGCYKFPPASDLPTYWEDNREALLKFIEEVHKGVHGFVHSHIGHALDEATISVSGIHHNVRTPRDGDFWRLLTPGIYNITAGKQGYESITEQVVVPEGGSVSVNFTLMADDPQHWSSAYDFRVLDNIVNTKYHKPLEMYALLSDLENKYPDIAEFRAGDNILTAKFHQLKMTDQVGSPEETKFHIALTSSFYGTQPLGNEMLLNFARHIATAYDIGEPIHRQLLKNAVLHFIPNIDSLYEKALKQYNGTDLCDISLLEEEFGDSLYSYLTKKDMNPLSNYTREKAFVELLRAEEYDLILELTSGSEDVQYPELTQSVKVYEYYAKKYQDNRTPSDKYNCMRANNVVHGNLIDVISERFKTPIIAVGLSCCKMPVEEDIAWVWRNNLRGIMRFFETANTGVAGFIKNEEGMPMREAIVAVTGIDRQYRVSRNMAYYKLMLPPGDYKVIVRCHNYLDQMFNWRVEERKMKQKDVVLRRINADIIPGGKYEELKVGDDPNLVYVTGLSLDRNSVSLSHVHLAATTTDSKTLLTRNVSDENGRFILSLPKDYKGKEVVISATVDGYIAKERHISLNSIENLTPSIIFKLETDDLVLGMPRLVFVMLAGVVGVCLVVMAAWCYSCREKSRETRRDYLFTQLPSDDKRPLCDDTNYEIVRKPYYDEEEIPPSETDSEDEEVVMLRSGREWKAAE</sequence>
<gene>
    <name evidence="1" type="ORF">K1T71_011461</name>
</gene>
<accession>A0ACC1CNT8</accession>
<keyword evidence="2" id="KW-1185">Reference proteome</keyword>
<evidence type="ECO:0000313" key="2">
    <source>
        <dbReference type="Proteomes" id="UP000824533"/>
    </source>
</evidence>
<dbReference type="EMBL" id="CM034406">
    <property type="protein sequence ID" value="KAJ0173285.1"/>
    <property type="molecule type" value="Genomic_DNA"/>
</dbReference>
<comment type="caution">
    <text evidence="1">The sequence shown here is derived from an EMBL/GenBank/DDBJ whole genome shotgun (WGS) entry which is preliminary data.</text>
</comment>
<proteinExistence type="predicted"/>